<gene>
    <name evidence="2" type="ORF">LTR82_017590</name>
</gene>
<evidence type="ECO:0000256" key="1">
    <source>
        <dbReference type="SAM" id="MobiDB-lite"/>
    </source>
</evidence>
<reference evidence="2" key="1">
    <citation type="submission" date="2021-12" db="EMBL/GenBank/DDBJ databases">
        <title>Black yeast isolated from Biological Soil Crust.</title>
        <authorList>
            <person name="Kurbessoian T."/>
        </authorList>
    </citation>
    <scope>NUCLEOTIDE SEQUENCE</scope>
    <source>
        <strain evidence="2">CCFEE 5208</strain>
    </source>
</reference>
<dbReference type="AlphaFoldDB" id="A0AAN6J0M1"/>
<proteinExistence type="predicted"/>
<dbReference type="EMBL" id="JASUXU010000152">
    <property type="protein sequence ID" value="KAK0303326.1"/>
    <property type="molecule type" value="Genomic_DNA"/>
</dbReference>
<dbReference type="Proteomes" id="UP001168146">
    <property type="component" value="Unassembled WGS sequence"/>
</dbReference>
<name>A0AAN6J0M1_9PEZI</name>
<feature type="region of interest" description="Disordered" evidence="1">
    <location>
        <begin position="1"/>
        <end position="22"/>
    </location>
</feature>
<organism evidence="2 3">
    <name type="scientific">Friedmanniomyces endolithicus</name>
    <dbReference type="NCBI Taxonomy" id="329885"/>
    <lineage>
        <taxon>Eukaryota</taxon>
        <taxon>Fungi</taxon>
        <taxon>Dikarya</taxon>
        <taxon>Ascomycota</taxon>
        <taxon>Pezizomycotina</taxon>
        <taxon>Dothideomycetes</taxon>
        <taxon>Dothideomycetidae</taxon>
        <taxon>Mycosphaerellales</taxon>
        <taxon>Teratosphaeriaceae</taxon>
        <taxon>Friedmanniomyces</taxon>
    </lineage>
</organism>
<evidence type="ECO:0000313" key="3">
    <source>
        <dbReference type="Proteomes" id="UP001168146"/>
    </source>
</evidence>
<evidence type="ECO:0000313" key="2">
    <source>
        <dbReference type="EMBL" id="KAK0303326.1"/>
    </source>
</evidence>
<feature type="compositionally biased region" description="Polar residues" evidence="1">
    <location>
        <begin position="1"/>
        <end position="13"/>
    </location>
</feature>
<comment type="caution">
    <text evidence="2">The sequence shown here is derived from an EMBL/GenBank/DDBJ whole genome shotgun (WGS) entry which is preliminary data.</text>
</comment>
<sequence length="200" mass="22560">MNGTSPGYSFVSDSRNHLGGRRERTVKRLAASSEAASLLRVQADKVEVLQKPWRKYRLHPQQFLATLVILIHTDDVPARGVEILPIRCENAPEAPRNVFVHDGAVNNDFLTFVSGLQTQGKLDRVVVDECHVPLTSPSYRSSLVHLDQLRSIPCMIRAFEIRASTDRSNVEYTVETYDDNSLEEAIVRLMQAVRREFEAG</sequence>
<protein>
    <submittedName>
        <fullName evidence="2">Uncharacterized protein</fullName>
    </submittedName>
</protein>
<accession>A0AAN6J0M1</accession>